<dbReference type="OrthoDB" id="414590at2759"/>
<organism evidence="5 6">
    <name type="scientific">Dendroctonus ponderosae</name>
    <name type="common">Mountain pine beetle</name>
    <dbReference type="NCBI Taxonomy" id="77166"/>
    <lineage>
        <taxon>Eukaryota</taxon>
        <taxon>Metazoa</taxon>
        <taxon>Ecdysozoa</taxon>
        <taxon>Arthropoda</taxon>
        <taxon>Hexapoda</taxon>
        <taxon>Insecta</taxon>
        <taxon>Pterygota</taxon>
        <taxon>Neoptera</taxon>
        <taxon>Endopterygota</taxon>
        <taxon>Coleoptera</taxon>
        <taxon>Polyphaga</taxon>
        <taxon>Cucujiformia</taxon>
        <taxon>Curculionidae</taxon>
        <taxon>Scolytinae</taxon>
        <taxon>Dendroctonus</taxon>
    </lineage>
</organism>
<dbReference type="GO" id="GO:0005930">
    <property type="term" value="C:axoneme"/>
    <property type="evidence" value="ECO:0007669"/>
    <property type="project" value="TreeGrafter"/>
</dbReference>
<dbReference type="EMBL" id="KI206911">
    <property type="protein sequence ID" value="ERL95602.1"/>
    <property type="molecule type" value="Genomic_DNA"/>
</dbReference>
<dbReference type="PANTHER" id="PTHR16074:SF4">
    <property type="entry name" value="BARDET-BIEDL SYNDROME 7 PROTEIN"/>
    <property type="match status" value="1"/>
</dbReference>
<proteinExistence type="predicted"/>
<evidence type="ECO:0000256" key="1">
    <source>
        <dbReference type="SAM" id="Coils"/>
    </source>
</evidence>
<dbReference type="GO" id="GO:0060271">
    <property type="term" value="P:cilium assembly"/>
    <property type="evidence" value="ECO:0007669"/>
    <property type="project" value="TreeGrafter"/>
</dbReference>
<feature type="domain" description="BBS7 beta-propeller" evidence="4">
    <location>
        <begin position="1"/>
        <end position="36"/>
    </location>
</feature>
<protein>
    <recommendedName>
        <fullName evidence="7">Ciliary BBSome complex subunit 2 C-terminal domain-containing protein</fullName>
    </recommendedName>
</protein>
<dbReference type="PANTHER" id="PTHR16074">
    <property type="entry name" value="BARDET-BIEDL SYNDROME 7 PROTEIN"/>
    <property type="match status" value="1"/>
</dbReference>
<dbReference type="GO" id="GO:0008104">
    <property type="term" value="P:intracellular protein localization"/>
    <property type="evidence" value="ECO:0007669"/>
    <property type="project" value="TreeGrafter"/>
</dbReference>
<name>U4UR71_DENPD</name>
<evidence type="ECO:0000313" key="6">
    <source>
        <dbReference type="Proteomes" id="UP000030742"/>
    </source>
</evidence>
<evidence type="ECO:0000259" key="2">
    <source>
        <dbReference type="Pfam" id="PF23360"/>
    </source>
</evidence>
<evidence type="ECO:0000313" key="5">
    <source>
        <dbReference type="EMBL" id="ERL95602.1"/>
    </source>
</evidence>
<keyword evidence="1" id="KW-0175">Coiled coil</keyword>
<dbReference type="STRING" id="77166.U4UR71"/>
<dbReference type="GO" id="GO:0016020">
    <property type="term" value="C:membrane"/>
    <property type="evidence" value="ECO:0007669"/>
    <property type="project" value="TreeGrafter"/>
</dbReference>
<dbReference type="GO" id="GO:0034464">
    <property type="term" value="C:BBSome"/>
    <property type="evidence" value="ECO:0007669"/>
    <property type="project" value="TreeGrafter"/>
</dbReference>
<gene>
    <name evidence="5" type="ORF">D910_00029</name>
</gene>
<feature type="coiled-coil region" evidence="1">
    <location>
        <begin position="53"/>
        <end position="87"/>
    </location>
</feature>
<dbReference type="GO" id="GO:0043005">
    <property type="term" value="C:neuron projection"/>
    <property type="evidence" value="ECO:0007669"/>
    <property type="project" value="TreeGrafter"/>
</dbReference>
<feature type="domain" description="BBS7 GAE" evidence="2">
    <location>
        <begin position="99"/>
        <end position="206"/>
    </location>
</feature>
<dbReference type="Pfam" id="PF23360">
    <property type="entry name" value="BBS7_GAE"/>
    <property type="match status" value="1"/>
</dbReference>
<dbReference type="Pfam" id="PF23361">
    <property type="entry name" value="BBS7_pf"/>
    <property type="match status" value="1"/>
</dbReference>
<dbReference type="AlphaFoldDB" id="U4UR71"/>
<accession>U4UR71</accession>
<evidence type="ECO:0000259" key="3">
    <source>
        <dbReference type="Pfam" id="PF23361"/>
    </source>
</evidence>
<evidence type="ECO:0000259" key="4">
    <source>
        <dbReference type="Pfam" id="PF23743"/>
    </source>
</evidence>
<feature type="non-terminal residue" evidence="5">
    <location>
        <position position="1"/>
    </location>
</feature>
<dbReference type="Pfam" id="PF23743">
    <property type="entry name" value="Beta-prop_BBS7"/>
    <property type="match status" value="1"/>
</dbReference>
<sequence length="314" mass="35054">NCNESITSLQCGIVASQGYDEVLAVTYSGRIFGLTTQVTDANFDGSTGSYVFSNDASNKIAKLKTDVEELQAQVRKERERYQEATLNSNFMELSAISLIPVNSTFVLDRKTATYLLILEAPTAIDNILIECNSQVDLLDVEKNTAVVSYSLDTHSKAKPHLLATYRCQINTSRIELKIQTSEGEKGVLQAYVSPVLQPKCSRLLQFDIKALSLHYRVNEYTDLDRPYSQLKLKGTFTLAEIHNWISQCLPEVPEKPQIDSSLFFQSSILGTILICAYKKGEADFKSDNIMTLCVLKEALSVEATKRKAKIEINL</sequence>
<feature type="domain" description="BBS7 platform" evidence="3">
    <location>
        <begin position="214"/>
        <end position="313"/>
    </location>
</feature>
<dbReference type="Proteomes" id="UP000030742">
    <property type="component" value="Unassembled WGS sequence"/>
</dbReference>
<reference evidence="5 6" key="1">
    <citation type="journal article" date="2013" name="Genome Biol.">
        <title>Draft genome of the mountain pine beetle, Dendroctonus ponderosae Hopkins, a major forest pest.</title>
        <authorList>
            <person name="Keeling C.I."/>
            <person name="Yuen M.M."/>
            <person name="Liao N.Y."/>
            <person name="Docking T.R."/>
            <person name="Chan S.K."/>
            <person name="Taylor G.A."/>
            <person name="Palmquist D.L."/>
            <person name="Jackman S.D."/>
            <person name="Nguyen A."/>
            <person name="Li M."/>
            <person name="Henderson H."/>
            <person name="Janes J.K."/>
            <person name="Zhao Y."/>
            <person name="Pandoh P."/>
            <person name="Moore R."/>
            <person name="Sperling F.A."/>
            <person name="Huber D.P."/>
            <person name="Birol I."/>
            <person name="Jones S.J."/>
            <person name="Bohlmann J."/>
        </authorList>
    </citation>
    <scope>NUCLEOTIDE SEQUENCE</scope>
</reference>
<dbReference type="InterPro" id="IPR056332">
    <property type="entry name" value="Beta-prop_BBS7"/>
</dbReference>
<dbReference type="InterPro" id="IPR056333">
    <property type="entry name" value="BBS7_pf_dom"/>
</dbReference>
<feature type="non-terminal residue" evidence="5">
    <location>
        <position position="314"/>
    </location>
</feature>
<dbReference type="InterPro" id="IPR056334">
    <property type="entry name" value="BBS7_GAE_dom"/>
</dbReference>
<dbReference type="GO" id="GO:0036064">
    <property type="term" value="C:ciliary basal body"/>
    <property type="evidence" value="ECO:0007669"/>
    <property type="project" value="TreeGrafter"/>
</dbReference>
<evidence type="ECO:0008006" key="7">
    <source>
        <dbReference type="Google" id="ProtNLM"/>
    </source>
</evidence>